<accession>A0A917HQY2</accession>
<comment type="caution">
    <text evidence="7">The sequence shown here is derived from an EMBL/GenBank/DDBJ whole genome shotgun (WGS) entry which is preliminary data.</text>
</comment>
<dbReference type="Gene3D" id="2.60.120.520">
    <property type="entry name" value="pectin degrading enzyme 5-keto 4- deoxyuronate isomerase, domain 1"/>
    <property type="match status" value="1"/>
</dbReference>
<evidence type="ECO:0000256" key="6">
    <source>
        <dbReference type="HAMAP-Rule" id="MF_00687"/>
    </source>
</evidence>
<reference evidence="7" key="2">
    <citation type="submission" date="2020-09" db="EMBL/GenBank/DDBJ databases">
        <authorList>
            <person name="Sun Q."/>
            <person name="Zhou Y."/>
        </authorList>
    </citation>
    <scope>NUCLEOTIDE SEQUENCE</scope>
    <source>
        <strain evidence="7">CGMCC 1.12997</strain>
    </source>
</reference>
<dbReference type="HAMAP" id="MF_00687">
    <property type="entry name" value="KduI"/>
    <property type="match status" value="1"/>
</dbReference>
<evidence type="ECO:0000313" key="8">
    <source>
        <dbReference type="Proteomes" id="UP000647241"/>
    </source>
</evidence>
<feature type="binding site" evidence="6">
    <location>
        <position position="201"/>
    </location>
    <ligand>
        <name>Zn(2+)</name>
        <dbReference type="ChEBI" id="CHEBI:29105"/>
    </ligand>
</feature>
<dbReference type="AlphaFoldDB" id="A0A917HQY2"/>
<comment type="function">
    <text evidence="6">Catalyzes the isomerization of 5-dehydro-4-deoxy-D-glucuronate to 3-deoxy-D-glycero-2,5-hexodiulosonate.</text>
</comment>
<dbReference type="Proteomes" id="UP000647241">
    <property type="component" value="Unassembled WGS sequence"/>
</dbReference>
<dbReference type="CDD" id="cd20294">
    <property type="entry name" value="cupin_KduI_N"/>
    <property type="match status" value="1"/>
</dbReference>
<dbReference type="InterPro" id="IPR014710">
    <property type="entry name" value="RmlC-like_jellyroll"/>
</dbReference>
<keyword evidence="5 6" id="KW-0413">Isomerase</keyword>
<dbReference type="CDD" id="cd20491">
    <property type="entry name" value="cupin_KduI_C"/>
    <property type="match status" value="1"/>
</dbReference>
<dbReference type="NCBIfam" id="NF002091">
    <property type="entry name" value="PRK00924.1"/>
    <property type="match status" value="1"/>
</dbReference>
<name>A0A917HQY2_9BACT</name>
<dbReference type="GO" id="GO:0008697">
    <property type="term" value="F:4-deoxy-L-threo-5-hexosulose-uronate ketol-isomerase activity"/>
    <property type="evidence" value="ECO:0007669"/>
    <property type="project" value="UniProtKB-UniRule"/>
</dbReference>
<evidence type="ECO:0000256" key="2">
    <source>
        <dbReference type="ARBA" id="ARBA00008086"/>
    </source>
</evidence>
<comment type="cofactor">
    <cofactor evidence="6">
        <name>Zn(2+)</name>
        <dbReference type="ChEBI" id="CHEBI:29105"/>
    </cofactor>
    <text evidence="6">Binds 1 zinc ion per subunit.</text>
</comment>
<dbReference type="PANTHER" id="PTHR38461">
    <property type="entry name" value="4-DEOXY-L-THREO-5-HEXOSULOSE-URONATE KETOL-ISOMERASE"/>
    <property type="match status" value="1"/>
</dbReference>
<evidence type="ECO:0000313" key="7">
    <source>
        <dbReference type="EMBL" id="GGG86252.1"/>
    </source>
</evidence>
<dbReference type="SUPFAM" id="SSF51182">
    <property type="entry name" value="RmlC-like cupins"/>
    <property type="match status" value="1"/>
</dbReference>
<dbReference type="EMBL" id="BMGT01000003">
    <property type="protein sequence ID" value="GGG86252.1"/>
    <property type="molecule type" value="Genomic_DNA"/>
</dbReference>
<comment type="pathway">
    <text evidence="6">Glycan metabolism; pectin degradation; 2-dehydro-3-deoxy-D-gluconate from pectin: step 4/5.</text>
</comment>
<keyword evidence="3 6" id="KW-0479">Metal-binding</keyword>
<evidence type="ECO:0000256" key="3">
    <source>
        <dbReference type="ARBA" id="ARBA00022723"/>
    </source>
</evidence>
<feature type="binding site" evidence="6">
    <location>
        <position position="196"/>
    </location>
    <ligand>
        <name>Zn(2+)</name>
        <dbReference type="ChEBI" id="CHEBI:29105"/>
    </ligand>
</feature>
<keyword evidence="4 6" id="KW-0862">Zinc</keyword>
<dbReference type="Gene3D" id="2.60.120.10">
    <property type="entry name" value="Jelly Rolls"/>
    <property type="match status" value="1"/>
</dbReference>
<evidence type="ECO:0000256" key="1">
    <source>
        <dbReference type="ARBA" id="ARBA00000552"/>
    </source>
</evidence>
<dbReference type="InterPro" id="IPR007045">
    <property type="entry name" value="KduI"/>
</dbReference>
<dbReference type="GO" id="GO:0042840">
    <property type="term" value="P:D-glucuronate catabolic process"/>
    <property type="evidence" value="ECO:0007669"/>
    <property type="project" value="TreeGrafter"/>
</dbReference>
<dbReference type="Pfam" id="PF04962">
    <property type="entry name" value="KduI"/>
    <property type="match status" value="1"/>
</dbReference>
<dbReference type="InterPro" id="IPR011051">
    <property type="entry name" value="RmlC_Cupin_sf"/>
</dbReference>
<dbReference type="RefSeq" id="WP_188555206.1">
    <property type="nucleotide sequence ID" value="NZ_BMGT01000003.1"/>
</dbReference>
<protein>
    <recommendedName>
        <fullName evidence="6">4-deoxy-L-threo-5-hexosulose-uronate ketol-isomerase</fullName>
        <ecNumber evidence="6">5.3.1.17</ecNumber>
    </recommendedName>
    <alternativeName>
        <fullName evidence="6">5-keto-4-deoxyuronate isomerase</fullName>
    </alternativeName>
    <alternativeName>
        <fullName evidence="6">DKI isomerase</fullName>
    </alternativeName>
</protein>
<dbReference type="InterPro" id="IPR027449">
    <property type="entry name" value="KduI_N"/>
</dbReference>
<keyword evidence="8" id="KW-1185">Reference proteome</keyword>
<comment type="similarity">
    <text evidence="2 6">Belongs to the KduI family.</text>
</comment>
<feature type="binding site" evidence="6">
    <location>
        <position position="194"/>
    </location>
    <ligand>
        <name>Zn(2+)</name>
        <dbReference type="ChEBI" id="CHEBI:29105"/>
    </ligand>
</feature>
<feature type="binding site" evidence="6">
    <location>
        <position position="243"/>
    </location>
    <ligand>
        <name>Zn(2+)</name>
        <dbReference type="ChEBI" id="CHEBI:29105"/>
    </ligand>
</feature>
<dbReference type="InterPro" id="IPR021120">
    <property type="entry name" value="KduI/IolB_isomerase"/>
</dbReference>
<proteinExistence type="inferred from homology"/>
<gene>
    <name evidence="6 7" type="primary">kduI</name>
    <name evidence="7" type="ORF">GCM10011585_32700</name>
</gene>
<sequence>MRLYQMADAVRYEMMNTDELRETFLLEGLFQPGEIELAYVDLDRTVIGSAVPTKAALKLETQPELRADYFLERRELGVLNVGGAGSVVVDGKSFDLDKLDCLYVGRGSKEVSFTSKDAKNPANFYLLSYPAHAEYPTAMVKFADLKGLELGSFETCNKRTIYKAIYKEGIKSCQLVMGFTLLAEGSNWNTMPAHTHMRRSEVYFYFDVDPAHRVFHLMGPADATSHLVIADKEVVVSPGWSIHSGVGTKNYGFCWGMGGENQAYDDMDALTIAELR</sequence>
<evidence type="ECO:0000256" key="5">
    <source>
        <dbReference type="ARBA" id="ARBA00023235"/>
    </source>
</evidence>
<dbReference type="EC" id="5.3.1.17" evidence="6"/>
<dbReference type="PANTHER" id="PTHR38461:SF1">
    <property type="entry name" value="4-DEOXY-L-THREO-5-HEXOSULOSE-URONATE KETOL-ISOMERASE"/>
    <property type="match status" value="1"/>
</dbReference>
<organism evidence="7 8">
    <name type="scientific">Edaphobacter dinghuensis</name>
    <dbReference type="NCBI Taxonomy" id="1560005"/>
    <lineage>
        <taxon>Bacteria</taxon>
        <taxon>Pseudomonadati</taxon>
        <taxon>Acidobacteriota</taxon>
        <taxon>Terriglobia</taxon>
        <taxon>Terriglobales</taxon>
        <taxon>Acidobacteriaceae</taxon>
        <taxon>Edaphobacter</taxon>
    </lineage>
</organism>
<dbReference type="GO" id="GO:0045490">
    <property type="term" value="P:pectin catabolic process"/>
    <property type="evidence" value="ECO:0007669"/>
    <property type="project" value="UniProtKB-UniRule"/>
</dbReference>
<dbReference type="GO" id="GO:0008270">
    <property type="term" value="F:zinc ion binding"/>
    <property type="evidence" value="ECO:0007669"/>
    <property type="project" value="UniProtKB-UniRule"/>
</dbReference>
<evidence type="ECO:0000256" key="4">
    <source>
        <dbReference type="ARBA" id="ARBA00022833"/>
    </source>
</evidence>
<reference evidence="7" key="1">
    <citation type="journal article" date="2014" name="Int. J. Syst. Evol. Microbiol.">
        <title>Complete genome sequence of Corynebacterium casei LMG S-19264T (=DSM 44701T), isolated from a smear-ripened cheese.</title>
        <authorList>
            <consortium name="US DOE Joint Genome Institute (JGI-PGF)"/>
            <person name="Walter F."/>
            <person name="Albersmeier A."/>
            <person name="Kalinowski J."/>
            <person name="Ruckert C."/>
        </authorList>
    </citation>
    <scope>NUCLEOTIDE SEQUENCE</scope>
    <source>
        <strain evidence="7">CGMCC 1.12997</strain>
    </source>
</reference>
<dbReference type="PIRSF" id="PIRSF006625">
    <property type="entry name" value="KduI"/>
    <property type="match status" value="1"/>
</dbReference>
<dbReference type="GO" id="GO:0019698">
    <property type="term" value="P:D-galacturonate catabolic process"/>
    <property type="evidence" value="ECO:0007669"/>
    <property type="project" value="TreeGrafter"/>
</dbReference>
<comment type="catalytic activity">
    <reaction evidence="1 6">
        <text>5-dehydro-4-deoxy-D-glucuronate = 3-deoxy-D-glycero-2,5-hexodiulosonate</text>
        <dbReference type="Rhea" id="RHEA:23896"/>
        <dbReference type="ChEBI" id="CHEBI:17117"/>
        <dbReference type="ChEBI" id="CHEBI:29071"/>
        <dbReference type="EC" id="5.3.1.17"/>
    </reaction>
</comment>